<dbReference type="EMBL" id="JALNTZ010000009">
    <property type="protein sequence ID" value="KAJ3641521.1"/>
    <property type="molecule type" value="Genomic_DNA"/>
</dbReference>
<reference evidence="1" key="1">
    <citation type="journal article" date="2023" name="G3 (Bethesda)">
        <title>Whole genome assemblies of Zophobas morio and Tenebrio molitor.</title>
        <authorList>
            <person name="Kaur S."/>
            <person name="Stinson S.A."/>
            <person name="diCenzo G.C."/>
        </authorList>
    </citation>
    <scope>NUCLEOTIDE SEQUENCE</scope>
    <source>
        <strain evidence="1">QUZm001</strain>
    </source>
</reference>
<dbReference type="AlphaFoldDB" id="A0AA38HQB4"/>
<protein>
    <submittedName>
        <fullName evidence="1">Uncharacterized protein</fullName>
    </submittedName>
</protein>
<proteinExistence type="predicted"/>
<evidence type="ECO:0000313" key="2">
    <source>
        <dbReference type="Proteomes" id="UP001168821"/>
    </source>
</evidence>
<gene>
    <name evidence="1" type="ORF">Zmor_028026</name>
</gene>
<dbReference type="Proteomes" id="UP001168821">
    <property type="component" value="Unassembled WGS sequence"/>
</dbReference>
<name>A0AA38HQB4_9CUCU</name>
<organism evidence="1 2">
    <name type="scientific">Zophobas morio</name>
    <dbReference type="NCBI Taxonomy" id="2755281"/>
    <lineage>
        <taxon>Eukaryota</taxon>
        <taxon>Metazoa</taxon>
        <taxon>Ecdysozoa</taxon>
        <taxon>Arthropoda</taxon>
        <taxon>Hexapoda</taxon>
        <taxon>Insecta</taxon>
        <taxon>Pterygota</taxon>
        <taxon>Neoptera</taxon>
        <taxon>Endopterygota</taxon>
        <taxon>Coleoptera</taxon>
        <taxon>Polyphaga</taxon>
        <taxon>Cucujiformia</taxon>
        <taxon>Tenebrionidae</taxon>
        <taxon>Zophobas</taxon>
    </lineage>
</organism>
<comment type="caution">
    <text evidence="1">The sequence shown here is derived from an EMBL/GenBank/DDBJ whole genome shotgun (WGS) entry which is preliminary data.</text>
</comment>
<sequence length="254" mass="27544">MIFLQLHSIISNNLDTKSLGISPTSKLLGSLKTQVVCLASASDILPSVQLAAQNALQAGWSVLLPTANGRARILSSLLLNSDSEAKMCKSGHRFMTDLLVWSLMADGGLETALNEALGLDISELTDSDETFEQSTTHITIPLLYLIKQLIRNGSAQTQTYLREFGKAALQKNVPSPSLKLLSRFQRLLIGRIFSKEVECQDACETLLVKYLECFTSHVTATLNVAFDSCSTNPKNLAGAMQVLKGDVVGKQTQA</sequence>
<accession>A0AA38HQB4</accession>
<evidence type="ECO:0000313" key="1">
    <source>
        <dbReference type="EMBL" id="KAJ3641521.1"/>
    </source>
</evidence>
<keyword evidence="2" id="KW-1185">Reference proteome</keyword>